<dbReference type="KEGG" id="vfa:MM35RIKEN_04780"/>
<dbReference type="AlphaFoldDB" id="A0A810PX63"/>
<organism evidence="1 2">
    <name type="scientific">Vescimonas fastidiosa</name>
    <dbReference type="NCBI Taxonomy" id="2714353"/>
    <lineage>
        <taxon>Bacteria</taxon>
        <taxon>Bacillati</taxon>
        <taxon>Bacillota</taxon>
        <taxon>Clostridia</taxon>
        <taxon>Eubacteriales</taxon>
        <taxon>Oscillospiraceae</taxon>
        <taxon>Vescimonas</taxon>
    </lineage>
</organism>
<gene>
    <name evidence="1" type="ORF">MM35RIKEN_04780</name>
</gene>
<evidence type="ECO:0000313" key="1">
    <source>
        <dbReference type="EMBL" id="BCK78286.1"/>
    </source>
</evidence>
<name>A0A810PX63_9FIRM</name>
<dbReference type="EMBL" id="AP023415">
    <property type="protein sequence ID" value="BCK78286.1"/>
    <property type="molecule type" value="Genomic_DNA"/>
</dbReference>
<reference evidence="1" key="1">
    <citation type="submission" date="2020-09" db="EMBL/GenBank/DDBJ databases">
        <title>New species isolated from human feces.</title>
        <authorList>
            <person name="Kitahara M."/>
            <person name="Shigeno Y."/>
            <person name="Shime M."/>
            <person name="Matsumoto Y."/>
            <person name="Nakamura S."/>
            <person name="Motooka D."/>
            <person name="Fukuoka S."/>
            <person name="Nishikawa H."/>
            <person name="Benno Y."/>
        </authorList>
    </citation>
    <scope>NUCLEOTIDE SEQUENCE</scope>
    <source>
        <strain evidence="1">MM35</strain>
    </source>
</reference>
<dbReference type="Pfam" id="PF13151">
    <property type="entry name" value="DUF3990"/>
    <property type="match status" value="1"/>
</dbReference>
<evidence type="ECO:0008006" key="3">
    <source>
        <dbReference type="Google" id="ProtNLM"/>
    </source>
</evidence>
<protein>
    <recommendedName>
        <fullName evidence="3">DUF3990 domain-containing protein</fullName>
    </recommendedName>
</protein>
<dbReference type="Proteomes" id="UP000681343">
    <property type="component" value="Chromosome"/>
</dbReference>
<sequence length="232" mass="26358">MNKIICVYHGSSQIIQQPVIGKGNPNNDYGLGFYCTESVELAKEWACSAEADGFANRYAFDLNGLSILSLTGGNYHILNWLYVLLNNRKFRIGGAVARQAKQYIGEHFAVEYKQYDVIKGYRADDSYFSFASAFLNNTISLQQLEKAMLLGKLGEQIVAISGKAFARFTFEEAIPAPCDMYYPKKLARDSKAREDFAKEKDRETVLSEKYVLDIIREEWGNEDERLQRIILG</sequence>
<accession>A0A810PX63</accession>
<dbReference type="SUPFAM" id="SSF56399">
    <property type="entry name" value="ADP-ribosylation"/>
    <property type="match status" value="1"/>
</dbReference>
<dbReference type="RefSeq" id="WP_212818946.1">
    <property type="nucleotide sequence ID" value="NZ_AP023415.1"/>
</dbReference>
<proteinExistence type="predicted"/>
<evidence type="ECO:0000313" key="2">
    <source>
        <dbReference type="Proteomes" id="UP000681343"/>
    </source>
</evidence>
<dbReference type="InterPro" id="IPR025051">
    <property type="entry name" value="DUF3990"/>
</dbReference>
<keyword evidence="2" id="KW-1185">Reference proteome</keyword>